<organism evidence="1 2">
    <name type="scientific">Camellia lanceoleosa</name>
    <dbReference type="NCBI Taxonomy" id="1840588"/>
    <lineage>
        <taxon>Eukaryota</taxon>
        <taxon>Viridiplantae</taxon>
        <taxon>Streptophyta</taxon>
        <taxon>Embryophyta</taxon>
        <taxon>Tracheophyta</taxon>
        <taxon>Spermatophyta</taxon>
        <taxon>Magnoliopsida</taxon>
        <taxon>eudicotyledons</taxon>
        <taxon>Gunneridae</taxon>
        <taxon>Pentapetalae</taxon>
        <taxon>asterids</taxon>
        <taxon>Ericales</taxon>
        <taxon>Theaceae</taxon>
        <taxon>Camellia</taxon>
    </lineage>
</organism>
<dbReference type="EMBL" id="CM045765">
    <property type="protein sequence ID" value="KAI8001431.1"/>
    <property type="molecule type" value="Genomic_DNA"/>
</dbReference>
<reference evidence="1 2" key="1">
    <citation type="journal article" date="2022" name="Plant J.">
        <title>Chromosome-level genome of Camellia lanceoleosa provides a valuable resource for understanding genome evolution and self-incompatibility.</title>
        <authorList>
            <person name="Gong W."/>
            <person name="Xiao S."/>
            <person name="Wang L."/>
            <person name="Liao Z."/>
            <person name="Chang Y."/>
            <person name="Mo W."/>
            <person name="Hu G."/>
            <person name="Li W."/>
            <person name="Zhao G."/>
            <person name="Zhu H."/>
            <person name="Hu X."/>
            <person name="Ji K."/>
            <person name="Xiang X."/>
            <person name="Song Q."/>
            <person name="Yuan D."/>
            <person name="Jin S."/>
            <person name="Zhang L."/>
        </authorList>
    </citation>
    <scope>NUCLEOTIDE SEQUENCE [LARGE SCALE GENOMIC DNA]</scope>
    <source>
        <strain evidence="1">SQ_2022a</strain>
    </source>
</reference>
<gene>
    <name evidence="1" type="ORF">LOK49_LG09G01718</name>
</gene>
<accession>A0ACC0GMX8</accession>
<keyword evidence="2" id="KW-1185">Reference proteome</keyword>
<comment type="caution">
    <text evidence="1">The sequence shown here is derived from an EMBL/GenBank/DDBJ whole genome shotgun (WGS) entry which is preliminary data.</text>
</comment>
<protein>
    <submittedName>
        <fullName evidence="1">Uncharacterized protein</fullName>
    </submittedName>
</protein>
<sequence length="711" mass="81375">MQIFHCASPPSHLPIAPNNIPQINKTSLIASSSTLKTHKWSIGDDLTLISNPSIHKDYQTGYRSLTDDFCVKHEQKLKEAKRMLRKVGENPLEGLVMIDNLQRLGIDYHFQEEIEALLQSRYMKSNATTLGYDLYEVSTCFRLLRQEGYNVPADVFNNFKDKKGKFKPELNADMRGLMSLYEASQLSIEEEDILDQAADFSTRVLNGLMPHLSHHQVRVVSNTLGNPHHKSLARFMARDFLSDYTNPSEWENVLQELAKMDFDMVQFTHQKEILQVSKWWKDMGLASELKFARDQPLKWYMWPMAALTDPRFSEQRVELTKPISFIYLIDDIFDVYGTLEELTLFTEVVNRWELGAVEQLPEYMKICFKALDDITNHIAYKVYREHGWNPIDSLRRTWASLCNAFLVEAKWFDSGHLPKPEEYLKNGVISSGVHVVLVHMFFLLGHNITKQNVNLVNDNPGIVTSTATILRLWDDLGSAKDENQGGKDGSYVQCYMKENNCSSVDAARKQVIHMISQAWKSLNKECLSPNPFSPTFTKGSLNISRMVPLMYSYDDKQNLPVLEEYMKSMLHSFYVENVEIRIGNGFRILFWMDNWRGDLCLQGKIELKNSEAKFQLAKTLEAQLDDSAKPSVSGAKPVDDVGVEDFLDPQLLFALKEIGFEDDSTAKGLEKPEPIKSVGDKGENSSRERIRLEAQIKAKKVKAINLKRAGK</sequence>
<evidence type="ECO:0000313" key="2">
    <source>
        <dbReference type="Proteomes" id="UP001060215"/>
    </source>
</evidence>
<name>A0ACC0GMX8_9ERIC</name>
<proteinExistence type="predicted"/>
<evidence type="ECO:0000313" key="1">
    <source>
        <dbReference type="EMBL" id="KAI8001431.1"/>
    </source>
</evidence>
<dbReference type="Proteomes" id="UP001060215">
    <property type="component" value="Chromosome 8"/>
</dbReference>